<accession>A0A1H0A0T2</accession>
<proteinExistence type="predicted"/>
<dbReference type="OrthoDB" id="5244255at2"/>
<organism evidence="1 2">
    <name type="scientific">Geodermatophilus siccatus</name>
    <dbReference type="NCBI Taxonomy" id="1137991"/>
    <lineage>
        <taxon>Bacteria</taxon>
        <taxon>Bacillati</taxon>
        <taxon>Actinomycetota</taxon>
        <taxon>Actinomycetes</taxon>
        <taxon>Geodermatophilales</taxon>
        <taxon>Geodermatophilaceae</taxon>
        <taxon>Geodermatophilus</taxon>
    </lineage>
</organism>
<protein>
    <recommendedName>
        <fullName evidence="3">Chemotaxis protein CheX</fullName>
    </recommendedName>
</protein>
<dbReference type="EMBL" id="FNHE01000015">
    <property type="protein sequence ID" value="SDN26997.1"/>
    <property type="molecule type" value="Genomic_DNA"/>
</dbReference>
<dbReference type="Proteomes" id="UP000198680">
    <property type="component" value="Unassembled WGS sequence"/>
</dbReference>
<keyword evidence="2" id="KW-1185">Reference proteome</keyword>
<evidence type="ECO:0000313" key="1">
    <source>
        <dbReference type="EMBL" id="SDN26997.1"/>
    </source>
</evidence>
<name>A0A1H0A0T2_9ACTN</name>
<reference evidence="2" key="1">
    <citation type="submission" date="2016-10" db="EMBL/GenBank/DDBJ databases">
        <authorList>
            <person name="Varghese N."/>
            <person name="Submissions S."/>
        </authorList>
    </citation>
    <scope>NUCLEOTIDE SEQUENCE [LARGE SCALE GENOMIC DNA]</scope>
    <source>
        <strain evidence="2">DSM 45419</strain>
    </source>
</reference>
<sequence length="166" mass="16621">MSAALTVVLPDAKAVKDMLSGLVGKSVGVLPGAPVTPTPKSPVSVAVYVDPSMNVNALCVMDLGASAYTGAALALLPPGGAQDAVEEDGELTTMLTEALHEVVNVLSALFNVPGAPHSKLYKLYAPGDDLPGDIAGSLAAFNRLDLAIDVPGYGKGGLSLVIPSGA</sequence>
<evidence type="ECO:0000313" key="2">
    <source>
        <dbReference type="Proteomes" id="UP000198680"/>
    </source>
</evidence>
<evidence type="ECO:0008006" key="3">
    <source>
        <dbReference type="Google" id="ProtNLM"/>
    </source>
</evidence>
<dbReference type="RefSeq" id="WP_091223513.1">
    <property type="nucleotide sequence ID" value="NZ_FNHE01000015.1"/>
</dbReference>
<dbReference type="STRING" id="1137991.SAMN05660642_04459"/>
<gene>
    <name evidence="1" type="ORF">SAMN05660642_04459</name>
</gene>
<dbReference type="AlphaFoldDB" id="A0A1H0A0T2"/>